<organism evidence="12 13">
    <name type="scientific">Algoriphagus boritolerans DSM 17298 = JCM 18970</name>
    <dbReference type="NCBI Taxonomy" id="1120964"/>
    <lineage>
        <taxon>Bacteria</taxon>
        <taxon>Pseudomonadati</taxon>
        <taxon>Bacteroidota</taxon>
        <taxon>Cytophagia</taxon>
        <taxon>Cytophagales</taxon>
        <taxon>Cyclobacteriaceae</taxon>
        <taxon>Algoriphagus</taxon>
    </lineage>
</organism>
<feature type="active site" description="Cysteine sulfenic acid (-SOH) intermediate; for peroxidase activity" evidence="10">
    <location>
        <position position="51"/>
    </location>
</feature>
<comment type="catalytic activity">
    <reaction evidence="9">
        <text>a hydroperoxide + [thioredoxin]-dithiol = an alcohol + [thioredoxin]-disulfide + H2O</text>
        <dbReference type="Rhea" id="RHEA:62620"/>
        <dbReference type="Rhea" id="RHEA-COMP:10698"/>
        <dbReference type="Rhea" id="RHEA-COMP:10700"/>
        <dbReference type="ChEBI" id="CHEBI:15377"/>
        <dbReference type="ChEBI" id="CHEBI:29950"/>
        <dbReference type="ChEBI" id="CHEBI:30879"/>
        <dbReference type="ChEBI" id="CHEBI:35924"/>
        <dbReference type="ChEBI" id="CHEBI:50058"/>
        <dbReference type="EC" id="1.11.1.24"/>
    </reaction>
</comment>
<dbReference type="OrthoDB" id="9812811at2"/>
<evidence type="ECO:0000256" key="10">
    <source>
        <dbReference type="PIRSR" id="PIRSR000239-1"/>
    </source>
</evidence>
<keyword evidence="13" id="KW-1185">Reference proteome</keyword>
<gene>
    <name evidence="12" type="ORF">SAMN03080598_02348</name>
</gene>
<dbReference type="PIRSF" id="PIRSF000239">
    <property type="entry name" value="AHPC"/>
    <property type="match status" value="1"/>
</dbReference>
<dbReference type="SUPFAM" id="SSF52833">
    <property type="entry name" value="Thioredoxin-like"/>
    <property type="match status" value="1"/>
</dbReference>
<evidence type="ECO:0000256" key="1">
    <source>
        <dbReference type="ARBA" id="ARBA00009796"/>
    </source>
</evidence>
<dbReference type="InterPro" id="IPR013766">
    <property type="entry name" value="Thioredoxin_domain"/>
</dbReference>
<comment type="subcellular location">
    <subcellularLocation>
        <location evidence="9">Cytoplasm</location>
    </subcellularLocation>
</comment>
<dbReference type="Pfam" id="PF10417">
    <property type="entry name" value="1-cysPrx_C"/>
    <property type="match status" value="1"/>
</dbReference>
<dbReference type="CDD" id="cd03016">
    <property type="entry name" value="PRX_1cys"/>
    <property type="match status" value="1"/>
</dbReference>
<evidence type="ECO:0000313" key="12">
    <source>
        <dbReference type="EMBL" id="SEG06633.1"/>
    </source>
</evidence>
<dbReference type="InterPro" id="IPR050217">
    <property type="entry name" value="Peroxiredoxin"/>
</dbReference>
<sequence>MEDQQLTMPRIGDMAPDFVAMTTTGKMQFSEYIKGKWVILFSHPADFTPVCTTEMSGFALEQKFFDELDTKLVGLSIDSIHSHIAWVNNVKKNTGVLFEFPIIADIDMKVSKLYGMLQPGESETAAVRAVFFIDPSGKIRLIMYYPLNVGRNMEEIKRVLLALQAADKYKVAMPLNWKPGEKVIVPPPKTVEEMLEREASDYEMVDFYLAKKELV</sequence>
<evidence type="ECO:0000256" key="9">
    <source>
        <dbReference type="HAMAP-Rule" id="MF_00401"/>
    </source>
</evidence>
<name>A0A1H5X4Y3_9BACT</name>
<keyword evidence="2 9" id="KW-0963">Cytoplasm</keyword>
<dbReference type="EC" id="1.11.1.24" evidence="9"/>
<dbReference type="PROSITE" id="PS51352">
    <property type="entry name" value="THIOREDOXIN_2"/>
    <property type="match status" value="1"/>
</dbReference>
<dbReference type="GO" id="GO:0042744">
    <property type="term" value="P:hydrogen peroxide catabolic process"/>
    <property type="evidence" value="ECO:0007669"/>
    <property type="project" value="TreeGrafter"/>
</dbReference>
<dbReference type="Proteomes" id="UP000236736">
    <property type="component" value="Unassembled WGS sequence"/>
</dbReference>
<feature type="domain" description="Thioredoxin" evidence="11">
    <location>
        <begin position="9"/>
        <end position="165"/>
    </location>
</feature>
<dbReference type="GO" id="GO:0005829">
    <property type="term" value="C:cytosol"/>
    <property type="evidence" value="ECO:0007669"/>
    <property type="project" value="TreeGrafter"/>
</dbReference>
<evidence type="ECO:0000256" key="8">
    <source>
        <dbReference type="ARBA" id="ARBA00037420"/>
    </source>
</evidence>
<keyword evidence="4 9" id="KW-0049">Antioxidant</keyword>
<protein>
    <recommendedName>
        <fullName evidence="9">Peroxiredoxin</fullName>
        <ecNumber evidence="9">1.11.1.24</ecNumber>
    </recommendedName>
    <alternativeName>
        <fullName evidence="9">Thioredoxin-dependent peroxiredoxin</fullName>
    </alternativeName>
</protein>
<dbReference type="GO" id="GO:0045454">
    <property type="term" value="P:cell redox homeostasis"/>
    <property type="evidence" value="ECO:0007669"/>
    <property type="project" value="TreeGrafter"/>
</dbReference>
<dbReference type="InterPro" id="IPR036249">
    <property type="entry name" value="Thioredoxin-like_sf"/>
</dbReference>
<feature type="binding site" evidence="9">
    <location>
        <position position="128"/>
    </location>
    <ligand>
        <name>substrate</name>
    </ligand>
</feature>
<comment type="similarity">
    <text evidence="7 9">Belongs to the peroxiredoxin family. Prx6 subfamily.</text>
</comment>
<keyword evidence="5 9" id="KW-0560">Oxidoreductase</keyword>
<comment type="caution">
    <text evidence="9">Lacks conserved residue(s) required for the propagation of feature annotation.</text>
</comment>
<comment type="function">
    <text evidence="8 9">Thiol-specific peroxidase that catalyzes the reduction of hydrogen peroxide and organic hydroperoxides to water and alcohols, respectively. Plays a role in cell protection against oxidative stress by detoxifying peroxides.</text>
</comment>
<evidence type="ECO:0000256" key="5">
    <source>
        <dbReference type="ARBA" id="ARBA00023002"/>
    </source>
</evidence>
<comment type="subunit">
    <text evidence="9">Homodecamer. Pentamer of dimers that assemble into a ring structure.</text>
</comment>
<dbReference type="GO" id="GO:0033554">
    <property type="term" value="P:cellular response to stress"/>
    <property type="evidence" value="ECO:0007669"/>
    <property type="project" value="TreeGrafter"/>
</dbReference>
<dbReference type="RefSeq" id="WP_103925086.1">
    <property type="nucleotide sequence ID" value="NZ_FNVR01000012.1"/>
</dbReference>
<accession>A0A1H5X4Y3</accession>
<dbReference type="InterPro" id="IPR019479">
    <property type="entry name" value="Peroxiredoxin_C"/>
</dbReference>
<dbReference type="PANTHER" id="PTHR10681:SF128">
    <property type="entry name" value="THIOREDOXIN-DEPENDENT PEROXIDE REDUCTASE, MITOCHONDRIAL"/>
    <property type="match status" value="1"/>
</dbReference>
<keyword evidence="3 9" id="KW-0575">Peroxidase</keyword>
<dbReference type="NCBIfam" id="NF009668">
    <property type="entry name" value="PRK13189.1"/>
    <property type="match status" value="1"/>
</dbReference>
<evidence type="ECO:0000256" key="3">
    <source>
        <dbReference type="ARBA" id="ARBA00022559"/>
    </source>
</evidence>
<dbReference type="EMBL" id="FNVR01000012">
    <property type="protein sequence ID" value="SEG06633.1"/>
    <property type="molecule type" value="Genomic_DNA"/>
</dbReference>
<dbReference type="STRING" id="1120964.GCA_001313265_01936"/>
<dbReference type="Gene3D" id="3.30.1020.10">
    <property type="entry name" value="Antioxidant, Horf6, Chain A, domain2"/>
    <property type="match status" value="1"/>
</dbReference>
<dbReference type="GO" id="GO:0006979">
    <property type="term" value="P:response to oxidative stress"/>
    <property type="evidence" value="ECO:0007669"/>
    <property type="project" value="TreeGrafter"/>
</dbReference>
<dbReference type="InterPro" id="IPR024706">
    <property type="entry name" value="Peroxiredoxin_AhpC-typ"/>
</dbReference>
<evidence type="ECO:0000256" key="2">
    <source>
        <dbReference type="ARBA" id="ARBA00022490"/>
    </source>
</evidence>
<dbReference type="GO" id="GO:0008379">
    <property type="term" value="F:thioredoxin peroxidase activity"/>
    <property type="evidence" value="ECO:0007669"/>
    <property type="project" value="TreeGrafter"/>
</dbReference>
<reference evidence="13" key="1">
    <citation type="submission" date="2016-10" db="EMBL/GenBank/DDBJ databases">
        <authorList>
            <person name="Varghese N."/>
            <person name="Submissions S."/>
        </authorList>
    </citation>
    <scope>NUCLEOTIDE SEQUENCE [LARGE SCALE GENOMIC DNA]</scope>
    <source>
        <strain evidence="13">DSM 17298</strain>
    </source>
</reference>
<proteinExistence type="inferred from homology"/>
<feature type="active site" description="Cysteine sulfenic acid (-SOH) intermediate" evidence="9">
    <location>
        <position position="51"/>
    </location>
</feature>
<dbReference type="PANTHER" id="PTHR10681">
    <property type="entry name" value="THIOREDOXIN PEROXIDASE"/>
    <property type="match status" value="1"/>
</dbReference>
<evidence type="ECO:0000256" key="4">
    <source>
        <dbReference type="ARBA" id="ARBA00022862"/>
    </source>
</evidence>
<evidence type="ECO:0000313" key="13">
    <source>
        <dbReference type="Proteomes" id="UP000236736"/>
    </source>
</evidence>
<evidence type="ECO:0000259" key="11">
    <source>
        <dbReference type="PROSITE" id="PS51352"/>
    </source>
</evidence>
<dbReference type="HAMAP" id="MF_00401">
    <property type="entry name" value="Peroxiredoxin"/>
    <property type="match status" value="1"/>
</dbReference>
<dbReference type="AlphaFoldDB" id="A0A1H5X4Y3"/>
<dbReference type="Gene3D" id="3.40.30.10">
    <property type="entry name" value="Glutaredoxin"/>
    <property type="match status" value="1"/>
</dbReference>
<dbReference type="InterPro" id="IPR022915">
    <property type="entry name" value="Peroxiredoxin_TDXH"/>
</dbReference>
<dbReference type="InterPro" id="IPR045020">
    <property type="entry name" value="PRX_1cys"/>
</dbReference>
<dbReference type="InterPro" id="IPR000866">
    <property type="entry name" value="AhpC/TSA"/>
</dbReference>
<dbReference type="Pfam" id="PF00578">
    <property type="entry name" value="AhpC-TSA"/>
    <property type="match status" value="1"/>
</dbReference>
<evidence type="ECO:0000256" key="6">
    <source>
        <dbReference type="ARBA" id="ARBA00023284"/>
    </source>
</evidence>
<keyword evidence="6 9" id="KW-0676">Redox-active center</keyword>
<dbReference type="FunFam" id="3.40.30.10:FF:000011">
    <property type="entry name" value="Peroxiredoxin PRX1"/>
    <property type="match status" value="1"/>
</dbReference>
<comment type="miscellaneous">
    <text evidence="9">The active site is a conserved redox-active cysteine residue, the peroxidatic cysteine (C(P)), which makes the nucleophilic attack on the peroxide substrate. The peroxide oxidizes the C(P)-SH to cysteine sulfenic acid (C(P)-SOH), which then reacts with another cysteine residue, the resolving cysteine (C(R)), to form a disulfide bridge. The disulfide is subsequently reduced by an appropriate electron donor to complete the catalytic cycle. In this 1-Cys peroxiredoxin, no C(R) is present and C(P) instead forms a disulfide with a cysteine from another protein or with a small thiol molecule.</text>
</comment>
<comment type="similarity">
    <text evidence="1">Belongs to the peroxiredoxin family. AhpC/Prx1 subfamily.</text>
</comment>
<evidence type="ECO:0000256" key="7">
    <source>
        <dbReference type="ARBA" id="ARBA00025719"/>
    </source>
</evidence>